<accession>A0A0D0F6N1</accession>
<comment type="caution">
    <text evidence="2">The sequence shown here is derived from an EMBL/GenBank/DDBJ whole genome shotgun (WGS) entry which is preliminary data.</text>
</comment>
<keyword evidence="1" id="KW-0812">Transmembrane</keyword>
<protein>
    <submittedName>
        <fullName evidence="2">Uncharacterized protein</fullName>
    </submittedName>
</protein>
<dbReference type="AlphaFoldDB" id="A0A0D0F6N1"/>
<evidence type="ECO:0000313" key="3">
    <source>
        <dbReference type="Proteomes" id="UP000032049"/>
    </source>
</evidence>
<organism evidence="2 3">
    <name type="scientific">Pedobacter lusitanus</name>
    <dbReference type="NCBI Taxonomy" id="1503925"/>
    <lineage>
        <taxon>Bacteria</taxon>
        <taxon>Pseudomonadati</taxon>
        <taxon>Bacteroidota</taxon>
        <taxon>Sphingobacteriia</taxon>
        <taxon>Sphingobacteriales</taxon>
        <taxon>Sphingobacteriaceae</taxon>
        <taxon>Pedobacter</taxon>
    </lineage>
</organism>
<gene>
    <name evidence="2" type="ORF">TH53_10440</name>
</gene>
<reference evidence="2 3" key="1">
    <citation type="submission" date="2015-01" db="EMBL/GenBank/DDBJ databases">
        <title>Draft genome sequence of Pedobacter sp. NL19 isolated from sludge of an effluent treatment pond in an abandoned uranium mine.</title>
        <authorList>
            <person name="Santos T."/>
            <person name="Caetano T."/>
            <person name="Covas C."/>
            <person name="Cruz A."/>
            <person name="Mendo S."/>
        </authorList>
    </citation>
    <scope>NUCLEOTIDE SEQUENCE [LARGE SCALE GENOMIC DNA]</scope>
    <source>
        <strain evidence="2 3">NL19</strain>
    </source>
</reference>
<proteinExistence type="predicted"/>
<evidence type="ECO:0000256" key="1">
    <source>
        <dbReference type="SAM" id="Phobius"/>
    </source>
</evidence>
<evidence type="ECO:0000313" key="2">
    <source>
        <dbReference type="EMBL" id="KIO77258.1"/>
    </source>
</evidence>
<keyword evidence="1" id="KW-1133">Transmembrane helix</keyword>
<sequence>MIVSFQDTIDFFKIQIAVFIDRIVIMASAVIITEFFIASSSEYSSAILTMFHSTKLLCSA</sequence>
<dbReference type="EMBL" id="JXRA01000041">
    <property type="protein sequence ID" value="KIO77258.1"/>
    <property type="molecule type" value="Genomic_DNA"/>
</dbReference>
<name>A0A0D0F6N1_9SPHI</name>
<feature type="transmembrane region" description="Helical" evidence="1">
    <location>
        <begin position="12"/>
        <end position="37"/>
    </location>
</feature>
<keyword evidence="1" id="KW-0472">Membrane</keyword>
<dbReference type="Proteomes" id="UP000032049">
    <property type="component" value="Unassembled WGS sequence"/>
</dbReference>
<keyword evidence="3" id="KW-1185">Reference proteome</keyword>